<reference evidence="1" key="1">
    <citation type="journal article" date="2023" name="Mol. Phylogenet. Evol.">
        <title>Genome-scale phylogeny and comparative genomics of the fungal order Sordariales.</title>
        <authorList>
            <person name="Hensen N."/>
            <person name="Bonometti L."/>
            <person name="Westerberg I."/>
            <person name="Brannstrom I.O."/>
            <person name="Guillou S."/>
            <person name="Cros-Aarteil S."/>
            <person name="Calhoun S."/>
            <person name="Haridas S."/>
            <person name="Kuo A."/>
            <person name="Mondo S."/>
            <person name="Pangilinan J."/>
            <person name="Riley R."/>
            <person name="LaButti K."/>
            <person name="Andreopoulos B."/>
            <person name="Lipzen A."/>
            <person name="Chen C."/>
            <person name="Yan M."/>
            <person name="Daum C."/>
            <person name="Ng V."/>
            <person name="Clum A."/>
            <person name="Steindorff A."/>
            <person name="Ohm R.A."/>
            <person name="Martin F."/>
            <person name="Silar P."/>
            <person name="Natvig D.O."/>
            <person name="Lalanne C."/>
            <person name="Gautier V."/>
            <person name="Ament-Velasquez S.L."/>
            <person name="Kruys A."/>
            <person name="Hutchinson M.I."/>
            <person name="Powell A.J."/>
            <person name="Barry K."/>
            <person name="Miller A.N."/>
            <person name="Grigoriev I.V."/>
            <person name="Debuchy R."/>
            <person name="Gladieux P."/>
            <person name="Hiltunen Thoren M."/>
            <person name="Johannesson H."/>
        </authorList>
    </citation>
    <scope>NUCLEOTIDE SEQUENCE</scope>
    <source>
        <strain evidence="1">SMH4131-1</strain>
    </source>
</reference>
<name>A0AAE0IVV3_9PEZI</name>
<reference evidence="1" key="2">
    <citation type="submission" date="2023-06" db="EMBL/GenBank/DDBJ databases">
        <authorList>
            <consortium name="Lawrence Berkeley National Laboratory"/>
            <person name="Haridas S."/>
            <person name="Hensen N."/>
            <person name="Bonometti L."/>
            <person name="Westerberg I."/>
            <person name="Brannstrom I.O."/>
            <person name="Guillou S."/>
            <person name="Cros-Aarteil S."/>
            <person name="Calhoun S."/>
            <person name="Kuo A."/>
            <person name="Mondo S."/>
            <person name="Pangilinan J."/>
            <person name="Riley R."/>
            <person name="Labutti K."/>
            <person name="Andreopoulos B."/>
            <person name="Lipzen A."/>
            <person name="Chen C."/>
            <person name="Yanf M."/>
            <person name="Daum C."/>
            <person name="Ng V."/>
            <person name="Clum A."/>
            <person name="Steindorff A."/>
            <person name="Ohm R."/>
            <person name="Martin F."/>
            <person name="Silar P."/>
            <person name="Natvig D."/>
            <person name="Lalanne C."/>
            <person name="Gautier V."/>
            <person name="Ament-Velasquez S.L."/>
            <person name="Kruys A."/>
            <person name="Hutchinson M.I."/>
            <person name="Powell A.J."/>
            <person name="Barry K."/>
            <person name="Miller A.N."/>
            <person name="Grigoriev I.V."/>
            <person name="Debuchy R."/>
            <person name="Gladieux P."/>
            <person name="Thoren M.H."/>
            <person name="Johannesson H."/>
        </authorList>
    </citation>
    <scope>NUCLEOTIDE SEQUENCE</scope>
    <source>
        <strain evidence="1">SMH4131-1</strain>
    </source>
</reference>
<gene>
    <name evidence="1" type="ORF">B0T19DRAFT_439099</name>
</gene>
<accession>A0AAE0IVV3</accession>
<proteinExistence type="predicted"/>
<dbReference type="Proteomes" id="UP001286456">
    <property type="component" value="Unassembled WGS sequence"/>
</dbReference>
<dbReference type="AlphaFoldDB" id="A0AAE0IVV3"/>
<organism evidence="1 2">
    <name type="scientific">Cercophora scortea</name>
    <dbReference type="NCBI Taxonomy" id="314031"/>
    <lineage>
        <taxon>Eukaryota</taxon>
        <taxon>Fungi</taxon>
        <taxon>Dikarya</taxon>
        <taxon>Ascomycota</taxon>
        <taxon>Pezizomycotina</taxon>
        <taxon>Sordariomycetes</taxon>
        <taxon>Sordariomycetidae</taxon>
        <taxon>Sordariales</taxon>
        <taxon>Lasiosphaeriaceae</taxon>
        <taxon>Cercophora</taxon>
    </lineage>
</organism>
<keyword evidence="2" id="KW-1185">Reference proteome</keyword>
<protein>
    <submittedName>
        <fullName evidence="1">Uncharacterized protein</fullName>
    </submittedName>
</protein>
<evidence type="ECO:0000313" key="1">
    <source>
        <dbReference type="EMBL" id="KAK3332246.1"/>
    </source>
</evidence>
<evidence type="ECO:0000313" key="2">
    <source>
        <dbReference type="Proteomes" id="UP001286456"/>
    </source>
</evidence>
<sequence length="356" mass="40557">MSSMPDSLSALPEEVKSFFLFGHIIRVSALCEAHKHRMVDTYMYTSTRRDRSRTIHTFCQRLAGPNTDVSTLEAHELIDLLQTHHPLSPEQVLAHRARQVSISNIWQPEIDRFASVSTTNLLTCGGPGGSTTTDPDLEAHLFWYALSGRYTLSDLKAERSIRDFIRRHHARLHDMFVVPAAHSRADISAKKRAFETELAYYQARGADAPADLFSGAFAAWSIADPVSAADWVDAKFRRTKDADAGIHALARKLRRKAEQLELAREEARCKCPSGLSLAEWDRVCDTRWSDVEMERRIMRVAVEFAVEHMDAGIRHALRGVEVREEYLSDPEDPLERFLSVWESRRVQGRFARLLEE</sequence>
<dbReference type="EMBL" id="JAUEPO010000002">
    <property type="protein sequence ID" value="KAK3332246.1"/>
    <property type="molecule type" value="Genomic_DNA"/>
</dbReference>
<comment type="caution">
    <text evidence="1">The sequence shown here is derived from an EMBL/GenBank/DDBJ whole genome shotgun (WGS) entry which is preliminary data.</text>
</comment>